<dbReference type="EMBL" id="PPCN01000010">
    <property type="protein sequence ID" value="POF29126.1"/>
    <property type="molecule type" value="Genomic_DNA"/>
</dbReference>
<dbReference type="RefSeq" id="WP_170107265.1">
    <property type="nucleotide sequence ID" value="NZ_PPCN01000010.1"/>
</dbReference>
<keyword evidence="3" id="KW-1185">Reference proteome</keyword>
<dbReference type="PANTHER" id="PTHR33376:SF5">
    <property type="entry name" value="EXTRACYTOPLASMIC SOLUTE RECEPTOR PROTEIN"/>
    <property type="match status" value="1"/>
</dbReference>
<sequence>MKDKQNSNRPMGRFEAVRHASIAAIAAVTFTGALQFGGSAHAQEFDLTMGILSTPNSLYLKMMNQVPERFERATGGKVKVTLNDSLVGGTQITAAVKAGRVPMSGALHTYLAADEPRLGVFNLPNLINNMAEYSYLGESFWFDDVKQLWEEKWNSVVLAEGAWCSQALFSKEPIHTLEDFVGKKIRVHNPQTASLLDAIGAKPAPLPLSEVPSALQRGVIDGLFTSTCYGNGQEYWRVAPNVQNWKIGPITGWVVIVNKDIWEEIPEDLRTAIRAEMDDLQHEALYDFYANVDTAIDEMRENGIELWTAPQSEVDRVTAEEYSAAAYQSFYDRAEELGFDGKSYVEKARRALGK</sequence>
<dbReference type="PANTHER" id="PTHR33376">
    <property type="match status" value="1"/>
</dbReference>
<accession>A0A2S3UN53</accession>
<comment type="caution">
    <text evidence="2">The sequence shown here is derived from an EMBL/GenBank/DDBJ whole genome shotgun (WGS) entry which is preliminary data.</text>
</comment>
<dbReference type="Proteomes" id="UP000236959">
    <property type="component" value="Unassembled WGS sequence"/>
</dbReference>
<gene>
    <name evidence="2" type="ORF">CLV41_110130</name>
</gene>
<evidence type="ECO:0000313" key="2">
    <source>
        <dbReference type="EMBL" id="POF29126.1"/>
    </source>
</evidence>
<dbReference type="AlphaFoldDB" id="A0A2S3UN53"/>
<dbReference type="Pfam" id="PF03480">
    <property type="entry name" value="DctP"/>
    <property type="match status" value="1"/>
</dbReference>
<reference evidence="2 3" key="1">
    <citation type="submission" date="2018-01" db="EMBL/GenBank/DDBJ databases">
        <title>Genomic Encyclopedia of Archaeal and Bacterial Type Strains, Phase II (KMG-II): from individual species to whole genera.</title>
        <authorList>
            <person name="Goeker M."/>
        </authorList>
    </citation>
    <scope>NUCLEOTIDE SEQUENCE [LARGE SCALE GENOMIC DNA]</scope>
    <source>
        <strain evidence="2 3">DSM 17023</strain>
    </source>
</reference>
<dbReference type="GO" id="GO:0055085">
    <property type="term" value="P:transmembrane transport"/>
    <property type="evidence" value="ECO:0007669"/>
    <property type="project" value="InterPro"/>
</dbReference>
<evidence type="ECO:0000256" key="1">
    <source>
        <dbReference type="ARBA" id="ARBA00022729"/>
    </source>
</evidence>
<protein>
    <submittedName>
        <fullName evidence="2">TRAP-type C4-dicarboxylate transport system substrate-binding protein</fullName>
    </submittedName>
</protein>
<evidence type="ECO:0000313" key="3">
    <source>
        <dbReference type="Proteomes" id="UP000236959"/>
    </source>
</evidence>
<dbReference type="SUPFAM" id="SSF53850">
    <property type="entry name" value="Periplasmic binding protein-like II"/>
    <property type="match status" value="1"/>
</dbReference>
<organism evidence="2 3">
    <name type="scientific">Roseibium marinum</name>
    <dbReference type="NCBI Taxonomy" id="281252"/>
    <lineage>
        <taxon>Bacteria</taxon>
        <taxon>Pseudomonadati</taxon>
        <taxon>Pseudomonadota</taxon>
        <taxon>Alphaproteobacteria</taxon>
        <taxon>Hyphomicrobiales</taxon>
        <taxon>Stappiaceae</taxon>
        <taxon>Roseibium</taxon>
    </lineage>
</organism>
<dbReference type="InterPro" id="IPR018389">
    <property type="entry name" value="DctP_fam"/>
</dbReference>
<dbReference type="Gene3D" id="3.40.190.170">
    <property type="entry name" value="Bacterial extracellular solute-binding protein, family 7"/>
    <property type="match status" value="1"/>
</dbReference>
<dbReference type="NCBIfam" id="NF037995">
    <property type="entry name" value="TRAP_S1"/>
    <property type="match status" value="1"/>
</dbReference>
<dbReference type="InterPro" id="IPR038404">
    <property type="entry name" value="TRAP_DctP_sf"/>
</dbReference>
<name>A0A2S3UN53_9HYPH</name>
<keyword evidence="1" id="KW-0732">Signal</keyword>
<proteinExistence type="predicted"/>